<proteinExistence type="predicted"/>
<reference evidence="1" key="1">
    <citation type="submission" date="2018-11" db="EMBL/GenBank/DDBJ databases">
        <authorList>
            <consortium name="Pathogen Informatics"/>
        </authorList>
    </citation>
    <scope>NUCLEOTIDE SEQUENCE</scope>
</reference>
<dbReference type="Proteomes" id="UP000784294">
    <property type="component" value="Unassembled WGS sequence"/>
</dbReference>
<protein>
    <submittedName>
        <fullName evidence="1">Uncharacterized protein</fullName>
    </submittedName>
</protein>
<dbReference type="EMBL" id="CAAALY010257666">
    <property type="protein sequence ID" value="VEL38359.1"/>
    <property type="molecule type" value="Genomic_DNA"/>
</dbReference>
<evidence type="ECO:0000313" key="1">
    <source>
        <dbReference type="EMBL" id="VEL38359.1"/>
    </source>
</evidence>
<accession>A0A3S5B2C3</accession>
<sequence>MCIRRLCIREYAILQLIVRRYVNVRITCETHFVLLIGLIKASQNSNFYYELMSMPIGRLEQLVLIQEFPPLSSLKHAPSLPIDCQLVSSLKQGLIEAFKQVYRIRTSLRTSKKSYEPEPISLAAFED</sequence>
<keyword evidence="2" id="KW-1185">Reference proteome</keyword>
<gene>
    <name evidence="1" type="ORF">PXEA_LOCUS31799</name>
</gene>
<organism evidence="1 2">
    <name type="scientific">Protopolystoma xenopodis</name>
    <dbReference type="NCBI Taxonomy" id="117903"/>
    <lineage>
        <taxon>Eukaryota</taxon>
        <taxon>Metazoa</taxon>
        <taxon>Spiralia</taxon>
        <taxon>Lophotrochozoa</taxon>
        <taxon>Platyhelminthes</taxon>
        <taxon>Monogenea</taxon>
        <taxon>Polyopisthocotylea</taxon>
        <taxon>Polystomatidea</taxon>
        <taxon>Polystomatidae</taxon>
        <taxon>Protopolystoma</taxon>
    </lineage>
</organism>
<evidence type="ECO:0000313" key="2">
    <source>
        <dbReference type="Proteomes" id="UP000784294"/>
    </source>
</evidence>
<name>A0A3S5B2C3_9PLAT</name>
<dbReference type="AlphaFoldDB" id="A0A3S5B2C3"/>
<comment type="caution">
    <text evidence="1">The sequence shown here is derived from an EMBL/GenBank/DDBJ whole genome shotgun (WGS) entry which is preliminary data.</text>
</comment>